<evidence type="ECO:0000313" key="4">
    <source>
        <dbReference type="Proteomes" id="UP001597083"/>
    </source>
</evidence>
<dbReference type="InterPro" id="IPR036890">
    <property type="entry name" value="HATPase_C_sf"/>
</dbReference>
<dbReference type="EMBL" id="JBHTIR010004006">
    <property type="protein sequence ID" value="MFD0856197.1"/>
    <property type="molecule type" value="Genomic_DNA"/>
</dbReference>
<evidence type="ECO:0000259" key="2">
    <source>
        <dbReference type="Pfam" id="PF13581"/>
    </source>
</evidence>
<comment type="caution">
    <text evidence="3">The sequence shown here is derived from an EMBL/GenBank/DDBJ whole genome shotgun (WGS) entry which is preliminary data.</text>
</comment>
<dbReference type="Pfam" id="PF13581">
    <property type="entry name" value="HATPase_c_2"/>
    <property type="match status" value="1"/>
</dbReference>
<feature type="domain" description="Histidine kinase/HSP90-like ATPase" evidence="2">
    <location>
        <begin position="30"/>
        <end position="142"/>
    </location>
</feature>
<dbReference type="GO" id="GO:0005524">
    <property type="term" value="F:ATP binding"/>
    <property type="evidence" value="ECO:0007669"/>
    <property type="project" value="UniProtKB-KW"/>
</dbReference>
<accession>A0ABW3CQH8</accession>
<dbReference type="PANTHER" id="PTHR35526">
    <property type="entry name" value="ANTI-SIGMA-F FACTOR RSBW-RELATED"/>
    <property type="match status" value="1"/>
</dbReference>
<protein>
    <submittedName>
        <fullName evidence="3">ATP-binding protein</fullName>
    </submittedName>
</protein>
<dbReference type="Gene3D" id="3.30.565.10">
    <property type="entry name" value="Histidine kinase-like ATPase, C-terminal domain"/>
    <property type="match status" value="1"/>
</dbReference>
<dbReference type="InterPro" id="IPR003594">
    <property type="entry name" value="HATPase_dom"/>
</dbReference>
<dbReference type="InterPro" id="IPR050267">
    <property type="entry name" value="Anti-sigma-factor_SerPK"/>
</dbReference>
<dbReference type="CDD" id="cd16936">
    <property type="entry name" value="HATPase_RsbW-like"/>
    <property type="match status" value="1"/>
</dbReference>
<organism evidence="3 4">
    <name type="scientific">Actinomadura adrarensis</name>
    <dbReference type="NCBI Taxonomy" id="1819600"/>
    <lineage>
        <taxon>Bacteria</taxon>
        <taxon>Bacillati</taxon>
        <taxon>Actinomycetota</taxon>
        <taxon>Actinomycetes</taxon>
        <taxon>Streptosporangiales</taxon>
        <taxon>Thermomonosporaceae</taxon>
        <taxon>Actinomadura</taxon>
    </lineage>
</organism>
<keyword evidence="1" id="KW-0808">Transferase</keyword>
<evidence type="ECO:0000256" key="1">
    <source>
        <dbReference type="ARBA" id="ARBA00022527"/>
    </source>
</evidence>
<sequence length="164" mass="17783">MTRGNWRPSTAAEWLWGAEPMRWRRVYSGRADQVASARKFARELFAGTGREEDVSTVVAELCSNAIRHTRSGEGPRGWFGLEVTFGDLAYIGVTDLGGGCVPLFRSKKPGCELDVGGRGLQLVAELAVFYGIHGSSELGHTVWADLALAEHDRTGSQTELASVS</sequence>
<evidence type="ECO:0000313" key="3">
    <source>
        <dbReference type="EMBL" id="MFD0856197.1"/>
    </source>
</evidence>
<proteinExistence type="predicted"/>
<dbReference type="SUPFAM" id="SSF55874">
    <property type="entry name" value="ATPase domain of HSP90 chaperone/DNA topoisomerase II/histidine kinase"/>
    <property type="match status" value="1"/>
</dbReference>
<keyword evidence="3" id="KW-0067">ATP-binding</keyword>
<keyword evidence="1" id="KW-0418">Kinase</keyword>
<reference evidence="4" key="1">
    <citation type="journal article" date="2019" name="Int. J. Syst. Evol. Microbiol.">
        <title>The Global Catalogue of Microorganisms (GCM) 10K type strain sequencing project: providing services to taxonomists for standard genome sequencing and annotation.</title>
        <authorList>
            <consortium name="The Broad Institute Genomics Platform"/>
            <consortium name="The Broad Institute Genome Sequencing Center for Infectious Disease"/>
            <person name="Wu L."/>
            <person name="Ma J."/>
        </authorList>
    </citation>
    <scope>NUCLEOTIDE SEQUENCE [LARGE SCALE GENOMIC DNA]</scope>
    <source>
        <strain evidence="4">JCM 31696</strain>
    </source>
</reference>
<keyword evidence="1" id="KW-0723">Serine/threonine-protein kinase</keyword>
<keyword evidence="4" id="KW-1185">Reference proteome</keyword>
<gene>
    <name evidence="3" type="ORF">ACFQ07_28420</name>
</gene>
<dbReference type="Proteomes" id="UP001597083">
    <property type="component" value="Unassembled WGS sequence"/>
</dbReference>
<name>A0ABW3CQH8_9ACTN</name>
<keyword evidence="3" id="KW-0547">Nucleotide-binding</keyword>
<dbReference type="PANTHER" id="PTHR35526:SF3">
    <property type="entry name" value="ANTI-SIGMA-F FACTOR RSBW"/>
    <property type="match status" value="1"/>
</dbReference>